<dbReference type="EMBL" id="OZ035839">
    <property type="protein sequence ID" value="CAL1586626.1"/>
    <property type="molecule type" value="Genomic_DNA"/>
</dbReference>
<organism evidence="1 2">
    <name type="scientific">Knipowitschia caucasica</name>
    <name type="common">Caucasian dwarf goby</name>
    <name type="synonym">Pomatoschistus caucasicus</name>
    <dbReference type="NCBI Taxonomy" id="637954"/>
    <lineage>
        <taxon>Eukaryota</taxon>
        <taxon>Metazoa</taxon>
        <taxon>Chordata</taxon>
        <taxon>Craniata</taxon>
        <taxon>Vertebrata</taxon>
        <taxon>Euteleostomi</taxon>
        <taxon>Actinopterygii</taxon>
        <taxon>Neopterygii</taxon>
        <taxon>Teleostei</taxon>
        <taxon>Neoteleostei</taxon>
        <taxon>Acanthomorphata</taxon>
        <taxon>Gobiaria</taxon>
        <taxon>Gobiiformes</taxon>
        <taxon>Gobioidei</taxon>
        <taxon>Gobiidae</taxon>
        <taxon>Gobiinae</taxon>
        <taxon>Knipowitschia</taxon>
    </lineage>
</organism>
<sequence>MPLSPPDKAEVLTGELWVESIFSDWGVVGTGSSRQVEGFMLFIILSTSDWEISKKEETLCSCSVTLTAAIVTLLDSSHGQRSLMRFGFNLLKIVAASIAQHKWRGLVRPAIRAALIAASCLATCLATCFDDALFLLLIWRGTSSGQIPPAQLTCVRTVSSKPQRSSHSLLPPKYSSAALGWHSLCSKDLFF</sequence>
<gene>
    <name evidence="1" type="ORF">KC01_LOCUS16655</name>
</gene>
<keyword evidence="2" id="KW-1185">Reference proteome</keyword>
<name>A0AAV2KBY7_KNICA</name>
<proteinExistence type="predicted"/>
<evidence type="ECO:0000313" key="1">
    <source>
        <dbReference type="EMBL" id="CAL1586626.1"/>
    </source>
</evidence>
<dbReference type="Proteomes" id="UP001497482">
    <property type="component" value="Chromosome 17"/>
</dbReference>
<protein>
    <submittedName>
        <fullName evidence="1">Uncharacterized protein</fullName>
    </submittedName>
</protein>
<reference evidence="1 2" key="1">
    <citation type="submission" date="2024-04" db="EMBL/GenBank/DDBJ databases">
        <authorList>
            <person name="Waldvogel A.-M."/>
            <person name="Schoenle A."/>
        </authorList>
    </citation>
    <scope>NUCLEOTIDE SEQUENCE [LARGE SCALE GENOMIC DNA]</scope>
</reference>
<dbReference type="AlphaFoldDB" id="A0AAV2KBY7"/>
<evidence type="ECO:0000313" key="2">
    <source>
        <dbReference type="Proteomes" id="UP001497482"/>
    </source>
</evidence>
<accession>A0AAV2KBY7</accession>